<organism evidence="1 2">
    <name type="scientific">Candidatus Falkowbacteria bacterium RIFOXYC2_FULL_48_21</name>
    <dbReference type="NCBI Taxonomy" id="1798005"/>
    <lineage>
        <taxon>Bacteria</taxon>
        <taxon>Candidatus Falkowiibacteriota</taxon>
    </lineage>
</organism>
<evidence type="ECO:0000313" key="2">
    <source>
        <dbReference type="Proteomes" id="UP000178656"/>
    </source>
</evidence>
<reference evidence="1 2" key="1">
    <citation type="journal article" date="2016" name="Nat. Commun.">
        <title>Thousands of microbial genomes shed light on interconnected biogeochemical processes in an aquifer system.</title>
        <authorList>
            <person name="Anantharaman K."/>
            <person name="Brown C.T."/>
            <person name="Hug L.A."/>
            <person name="Sharon I."/>
            <person name="Castelle C.J."/>
            <person name="Probst A.J."/>
            <person name="Thomas B.C."/>
            <person name="Singh A."/>
            <person name="Wilkins M.J."/>
            <person name="Karaoz U."/>
            <person name="Brodie E.L."/>
            <person name="Williams K.H."/>
            <person name="Hubbard S.S."/>
            <person name="Banfield J.F."/>
        </authorList>
    </citation>
    <scope>NUCLEOTIDE SEQUENCE [LARGE SCALE GENOMIC DNA]</scope>
</reference>
<accession>A0A1F5TFJ4</accession>
<dbReference type="AlphaFoldDB" id="A0A1F5TFJ4"/>
<protein>
    <submittedName>
        <fullName evidence="1">Uncharacterized protein</fullName>
    </submittedName>
</protein>
<dbReference type="EMBL" id="MFGM01000017">
    <property type="protein sequence ID" value="OGF37695.1"/>
    <property type="molecule type" value="Genomic_DNA"/>
</dbReference>
<gene>
    <name evidence="1" type="ORF">A2482_01830</name>
</gene>
<comment type="caution">
    <text evidence="1">The sequence shown here is derived from an EMBL/GenBank/DDBJ whole genome shotgun (WGS) entry which is preliminary data.</text>
</comment>
<sequence>MMLTLSQHLEPRLELKQKLSLQQQLAHQLRLENSQAMLAIGLAAALHGHRYEPNGRCPKCKHKMKLIEILRGFNEYPLDRTTECPICHERFNCQLVSYYSSARIELPFFCASQTLWFFRTTENLALLTPMEIERAHQAYFHSAIAHFGTLTAAFRREGINYTFAELPKEELLRRRLKPFFGKVPDTTISSLSGITLIKIRNWRNKARIAPYKKRKPQT</sequence>
<evidence type="ECO:0000313" key="1">
    <source>
        <dbReference type="EMBL" id="OGF37695.1"/>
    </source>
</evidence>
<name>A0A1F5TFJ4_9BACT</name>
<proteinExistence type="predicted"/>
<dbReference type="Proteomes" id="UP000178656">
    <property type="component" value="Unassembled WGS sequence"/>
</dbReference>